<feature type="transmembrane region" description="Helical" evidence="6">
    <location>
        <begin position="302"/>
        <end position="324"/>
    </location>
</feature>
<evidence type="ECO:0000256" key="3">
    <source>
        <dbReference type="ARBA" id="ARBA00022692"/>
    </source>
</evidence>
<organism evidence="8 9">
    <name type="scientific">Exophiala bonariae</name>
    <dbReference type="NCBI Taxonomy" id="1690606"/>
    <lineage>
        <taxon>Eukaryota</taxon>
        <taxon>Fungi</taxon>
        <taxon>Dikarya</taxon>
        <taxon>Ascomycota</taxon>
        <taxon>Pezizomycotina</taxon>
        <taxon>Eurotiomycetes</taxon>
        <taxon>Chaetothyriomycetidae</taxon>
        <taxon>Chaetothyriales</taxon>
        <taxon>Herpotrichiellaceae</taxon>
        <taxon>Exophiala</taxon>
    </lineage>
</organism>
<comment type="subcellular location">
    <subcellularLocation>
        <location evidence="1">Membrane</location>
        <topology evidence="1">Multi-pass membrane protein</topology>
    </subcellularLocation>
</comment>
<accession>A0AAV9MVG9</accession>
<dbReference type="InterPro" id="IPR005828">
    <property type="entry name" value="MFS_sugar_transport-like"/>
</dbReference>
<dbReference type="PANTHER" id="PTHR48022">
    <property type="entry name" value="PLASTIDIC GLUCOSE TRANSPORTER 4"/>
    <property type="match status" value="1"/>
</dbReference>
<dbReference type="InterPro" id="IPR050360">
    <property type="entry name" value="MFS_Sugar_Transporters"/>
</dbReference>
<feature type="transmembrane region" description="Helical" evidence="6">
    <location>
        <begin position="242"/>
        <end position="259"/>
    </location>
</feature>
<keyword evidence="5 6" id="KW-0472">Membrane</keyword>
<evidence type="ECO:0000256" key="1">
    <source>
        <dbReference type="ARBA" id="ARBA00004141"/>
    </source>
</evidence>
<dbReference type="InterPro" id="IPR005829">
    <property type="entry name" value="Sugar_transporter_CS"/>
</dbReference>
<dbReference type="EMBL" id="JAVRRD010000036">
    <property type="protein sequence ID" value="KAK5045514.1"/>
    <property type="molecule type" value="Genomic_DNA"/>
</dbReference>
<protein>
    <recommendedName>
        <fullName evidence="7">Major facilitator superfamily (MFS) profile domain-containing protein</fullName>
    </recommendedName>
</protein>
<keyword evidence="4 6" id="KW-1133">Transmembrane helix</keyword>
<dbReference type="PANTHER" id="PTHR48022:SF11">
    <property type="entry name" value="MONOSACCHARIDE TRANSPORTER (HXT8), PUTATIVE (AFU_ORTHOLOGUE AFUA_2G08120)-RELATED"/>
    <property type="match status" value="1"/>
</dbReference>
<dbReference type="GeneID" id="89977293"/>
<dbReference type="GO" id="GO:0005351">
    <property type="term" value="F:carbohydrate:proton symporter activity"/>
    <property type="evidence" value="ECO:0007669"/>
    <property type="project" value="TreeGrafter"/>
</dbReference>
<name>A0AAV9MVG9_9EURO</name>
<keyword evidence="9" id="KW-1185">Reference proteome</keyword>
<evidence type="ECO:0000313" key="9">
    <source>
        <dbReference type="Proteomes" id="UP001358417"/>
    </source>
</evidence>
<feature type="transmembrane region" description="Helical" evidence="6">
    <location>
        <begin position="12"/>
        <end position="39"/>
    </location>
</feature>
<feature type="transmembrane region" description="Helical" evidence="6">
    <location>
        <begin position="266"/>
        <end position="290"/>
    </location>
</feature>
<dbReference type="GO" id="GO:0016020">
    <property type="term" value="C:membrane"/>
    <property type="evidence" value="ECO:0007669"/>
    <property type="project" value="UniProtKB-SubCell"/>
</dbReference>
<evidence type="ECO:0000256" key="2">
    <source>
        <dbReference type="ARBA" id="ARBA00010992"/>
    </source>
</evidence>
<dbReference type="AlphaFoldDB" id="A0AAV9MVG9"/>
<dbReference type="SUPFAM" id="SSF103473">
    <property type="entry name" value="MFS general substrate transporter"/>
    <property type="match status" value="1"/>
</dbReference>
<comment type="similarity">
    <text evidence="2">Belongs to the major facilitator superfamily. Sugar transporter (TC 2.A.1.1) family.</text>
</comment>
<dbReference type="Pfam" id="PF00083">
    <property type="entry name" value="Sugar_tr"/>
    <property type="match status" value="1"/>
</dbReference>
<feature type="transmembrane region" description="Helical" evidence="6">
    <location>
        <begin position="66"/>
        <end position="89"/>
    </location>
</feature>
<dbReference type="Gene3D" id="1.20.1250.20">
    <property type="entry name" value="MFS general substrate transporter like domains"/>
    <property type="match status" value="1"/>
</dbReference>
<dbReference type="InterPro" id="IPR020846">
    <property type="entry name" value="MFS_dom"/>
</dbReference>
<proteinExistence type="inferred from homology"/>
<feature type="domain" description="Major facilitator superfamily (MFS) profile" evidence="7">
    <location>
        <begin position="1"/>
        <end position="389"/>
    </location>
</feature>
<gene>
    <name evidence="8" type="ORF">LTR84_009132</name>
</gene>
<dbReference type="Proteomes" id="UP001358417">
    <property type="component" value="Unassembled WGS sequence"/>
</dbReference>
<dbReference type="FunFam" id="1.20.1250.20:FF:001515">
    <property type="entry name" value="Uncharacterized protein"/>
    <property type="match status" value="1"/>
</dbReference>
<dbReference type="RefSeq" id="XP_064701138.1">
    <property type="nucleotide sequence ID" value="XM_064852674.1"/>
</dbReference>
<feature type="transmembrane region" description="Helical" evidence="6">
    <location>
        <begin position="109"/>
        <end position="131"/>
    </location>
</feature>
<feature type="transmembrane region" description="Helical" evidence="6">
    <location>
        <begin position="336"/>
        <end position="354"/>
    </location>
</feature>
<evidence type="ECO:0000259" key="7">
    <source>
        <dbReference type="PROSITE" id="PS50850"/>
    </source>
</evidence>
<sequence length="477" mass="52318">MAFGSGRRWNSWNFFICWLVSLGQIAFGYPASIIGVTLAQPSFLIYMGLHDTTENPPGPTKDAENLIGAMSGVFQAGATINVFIASWVADNLASYMGLAFYYIDDPATQWRAPLGLALVWPLMMIMVCFVIPESPRFLLMQGRVEEARKVVFGLHAVKGDSEQEFAREEFYQMSKQAEIDRHTITSYLEIFRKPSSRKRMIMAIGFAFISQSTGVLVLNNYGPTIYAALGYDTEHQLKFQCGWISVGVLGNLFGALVMDRLGRKPLMFTGVAGCCVFLILEAAMVSSFAAEGTNSAGLQMGVAAAYLFLFFYSLGIDVAGIVFYSELFPNHLRAKGMALSIGTITLSDLVYLQVAPTAFRHIGWKFFLLFIILSGFGAAFVLFYVPETKNIPLEEMAKLFGDEVAVYAADLSIDHNTHELVVSGHSGDGVVRVATEVGTDKASGMVKDKKEHRGGRITSECQAVSATILRITSEEAL</sequence>
<dbReference type="PROSITE" id="PS00216">
    <property type="entry name" value="SUGAR_TRANSPORT_1"/>
    <property type="match status" value="1"/>
</dbReference>
<dbReference type="InterPro" id="IPR036259">
    <property type="entry name" value="MFS_trans_sf"/>
</dbReference>
<keyword evidence="3 6" id="KW-0812">Transmembrane</keyword>
<dbReference type="PROSITE" id="PS50850">
    <property type="entry name" value="MFS"/>
    <property type="match status" value="1"/>
</dbReference>
<reference evidence="8 9" key="1">
    <citation type="submission" date="2023-08" db="EMBL/GenBank/DDBJ databases">
        <title>Black Yeasts Isolated from many extreme environments.</title>
        <authorList>
            <person name="Coleine C."/>
            <person name="Stajich J.E."/>
            <person name="Selbmann L."/>
        </authorList>
    </citation>
    <scope>NUCLEOTIDE SEQUENCE [LARGE SCALE GENOMIC DNA]</scope>
    <source>
        <strain evidence="8 9">CCFEE 5792</strain>
    </source>
</reference>
<comment type="caution">
    <text evidence="8">The sequence shown here is derived from an EMBL/GenBank/DDBJ whole genome shotgun (WGS) entry which is preliminary data.</text>
</comment>
<evidence type="ECO:0000256" key="6">
    <source>
        <dbReference type="SAM" id="Phobius"/>
    </source>
</evidence>
<evidence type="ECO:0000256" key="4">
    <source>
        <dbReference type="ARBA" id="ARBA00022989"/>
    </source>
</evidence>
<evidence type="ECO:0000256" key="5">
    <source>
        <dbReference type="ARBA" id="ARBA00023136"/>
    </source>
</evidence>
<feature type="transmembrane region" description="Helical" evidence="6">
    <location>
        <begin position="200"/>
        <end position="222"/>
    </location>
</feature>
<evidence type="ECO:0000313" key="8">
    <source>
        <dbReference type="EMBL" id="KAK5045514.1"/>
    </source>
</evidence>
<feature type="transmembrane region" description="Helical" evidence="6">
    <location>
        <begin position="366"/>
        <end position="385"/>
    </location>
</feature>